<keyword evidence="5 8" id="KW-0378">Hydrolase</keyword>
<dbReference type="SUPFAM" id="SSF52317">
    <property type="entry name" value="Class I glutamine amidotransferase-like"/>
    <property type="match status" value="1"/>
</dbReference>
<evidence type="ECO:0000313" key="15">
    <source>
        <dbReference type="Proteomes" id="UP000245506"/>
    </source>
</evidence>
<proteinExistence type="inferred from homology"/>
<evidence type="ECO:0000256" key="10">
    <source>
        <dbReference type="PIRSR" id="PIRSR001084-2"/>
    </source>
</evidence>
<evidence type="ECO:0000256" key="5">
    <source>
        <dbReference type="ARBA" id="ARBA00022801"/>
    </source>
</evidence>
<evidence type="ECO:0000256" key="11">
    <source>
        <dbReference type="PIRSR" id="PIRSR001084-3"/>
    </source>
</evidence>
<dbReference type="InterPro" id="IPR017853">
    <property type="entry name" value="GH"/>
</dbReference>
<keyword evidence="15" id="KW-1185">Reference proteome</keyword>
<comment type="caution">
    <text evidence="14">The sequence shown here is derived from an EMBL/GenBank/DDBJ whole genome shotgun (WGS) entry which is preliminary data.</text>
</comment>
<feature type="binding site" evidence="10">
    <location>
        <position position="103"/>
    </location>
    <ligand>
        <name>substrate</name>
    </ligand>
</feature>
<evidence type="ECO:0000256" key="9">
    <source>
        <dbReference type="PIRSR" id="PIRSR001084-1"/>
    </source>
</evidence>
<feature type="domain" description="Beta-galactosidase trimerisation" evidence="13">
    <location>
        <begin position="408"/>
        <end position="595"/>
    </location>
</feature>
<dbReference type="Pfam" id="PF02449">
    <property type="entry name" value="Glyco_hydro_42"/>
    <property type="match status" value="1"/>
</dbReference>
<feature type="binding site" evidence="10">
    <location>
        <position position="322"/>
    </location>
    <ligand>
        <name>substrate</name>
    </ligand>
</feature>
<dbReference type="PANTHER" id="PTHR36447:SF2">
    <property type="entry name" value="BETA-GALACTOSIDASE YESZ"/>
    <property type="match status" value="1"/>
</dbReference>
<keyword evidence="7 8" id="KW-0326">Glycosidase</keyword>
<evidence type="ECO:0000256" key="2">
    <source>
        <dbReference type="ARBA" id="ARBA00005940"/>
    </source>
</evidence>
<dbReference type="EMBL" id="QGKL01000024">
    <property type="protein sequence ID" value="PWQ96984.1"/>
    <property type="molecule type" value="Genomic_DNA"/>
</dbReference>
<dbReference type="GO" id="GO:0009341">
    <property type="term" value="C:beta-galactosidase complex"/>
    <property type="evidence" value="ECO:0007669"/>
    <property type="project" value="InterPro"/>
</dbReference>
<dbReference type="GO" id="GO:0004565">
    <property type="term" value="F:beta-galactosidase activity"/>
    <property type="evidence" value="ECO:0007669"/>
    <property type="project" value="UniProtKB-EC"/>
</dbReference>
<comment type="similarity">
    <text evidence="2 8">Belongs to the glycosyl hydrolase 42 family.</text>
</comment>
<dbReference type="Pfam" id="PF08532">
    <property type="entry name" value="Glyco_hydro_42M"/>
    <property type="match status" value="1"/>
</dbReference>
<dbReference type="GO" id="GO:0005975">
    <property type="term" value="P:carbohydrate metabolic process"/>
    <property type="evidence" value="ECO:0007669"/>
    <property type="project" value="InterPro"/>
</dbReference>
<dbReference type="PIRSF" id="PIRSF001084">
    <property type="entry name" value="B-galactosidase"/>
    <property type="match status" value="1"/>
</dbReference>
<feature type="binding site" evidence="10">
    <location>
        <position position="141"/>
    </location>
    <ligand>
        <name>substrate</name>
    </ligand>
</feature>
<evidence type="ECO:0000256" key="8">
    <source>
        <dbReference type="PIRNR" id="PIRNR001084"/>
    </source>
</evidence>
<dbReference type="OrthoDB" id="9800974at2"/>
<dbReference type="InterPro" id="IPR029062">
    <property type="entry name" value="Class_I_gatase-like"/>
</dbReference>
<dbReference type="AlphaFoldDB" id="A0A317CE91"/>
<name>A0A317CE91_9GAMM</name>
<dbReference type="InterPro" id="IPR013780">
    <property type="entry name" value="Glyco_hydro_b"/>
</dbReference>
<keyword evidence="4 11" id="KW-0479">Metal-binding</keyword>
<reference evidence="14 15" key="1">
    <citation type="submission" date="2018-05" db="EMBL/GenBank/DDBJ databases">
        <title>Leucothrix arctica sp. nov., isolated from Arctic seawater.</title>
        <authorList>
            <person name="Choi A."/>
            <person name="Baek K."/>
        </authorList>
    </citation>
    <scope>NUCLEOTIDE SEQUENCE [LARGE SCALE GENOMIC DNA]</scope>
    <source>
        <strain evidence="14 15">IMCC9719</strain>
    </source>
</reference>
<evidence type="ECO:0000313" key="14">
    <source>
        <dbReference type="EMBL" id="PWQ96984.1"/>
    </source>
</evidence>
<gene>
    <name evidence="14" type="ORF">DKT75_08080</name>
</gene>
<dbReference type="Proteomes" id="UP000245506">
    <property type="component" value="Unassembled WGS sequence"/>
</dbReference>
<dbReference type="Gene3D" id="3.20.20.80">
    <property type="entry name" value="Glycosidases"/>
    <property type="match status" value="1"/>
</dbReference>
<dbReference type="Gene3D" id="2.60.40.1180">
    <property type="entry name" value="Golgi alpha-mannosidase II"/>
    <property type="match status" value="1"/>
</dbReference>
<dbReference type="EC" id="3.2.1.23" evidence="3 8"/>
<evidence type="ECO:0000259" key="13">
    <source>
        <dbReference type="Pfam" id="PF08532"/>
    </source>
</evidence>
<evidence type="ECO:0000256" key="7">
    <source>
        <dbReference type="ARBA" id="ARBA00023295"/>
    </source>
</evidence>
<dbReference type="InterPro" id="IPR003476">
    <property type="entry name" value="Glyco_hydro_42"/>
</dbReference>
<dbReference type="PANTHER" id="PTHR36447">
    <property type="entry name" value="BETA-GALACTOSIDASE GANA"/>
    <property type="match status" value="1"/>
</dbReference>
<feature type="active site" description="Nucleophile" evidence="9">
    <location>
        <position position="314"/>
    </location>
</feature>
<evidence type="ECO:0000259" key="12">
    <source>
        <dbReference type="Pfam" id="PF02449"/>
    </source>
</evidence>
<keyword evidence="6 11" id="KW-0862">Zinc</keyword>
<evidence type="ECO:0000256" key="1">
    <source>
        <dbReference type="ARBA" id="ARBA00001412"/>
    </source>
</evidence>
<feature type="active site" description="Proton donor" evidence="9">
    <location>
        <position position="142"/>
    </location>
</feature>
<dbReference type="Gene3D" id="3.40.50.880">
    <property type="match status" value="1"/>
</dbReference>
<protein>
    <recommendedName>
        <fullName evidence="3 8">Beta-galactosidase</fullName>
        <shortName evidence="8">Beta-gal</shortName>
        <ecNumber evidence="3 8">3.2.1.23</ecNumber>
    </recommendedName>
</protein>
<comment type="catalytic activity">
    <reaction evidence="1 8">
        <text>Hydrolysis of terminal non-reducing beta-D-galactose residues in beta-D-galactosides.</text>
        <dbReference type="EC" id="3.2.1.23"/>
    </reaction>
</comment>
<feature type="binding site" evidence="11">
    <location>
        <position position="107"/>
    </location>
    <ligand>
        <name>Zn(2+)</name>
        <dbReference type="ChEBI" id="CHEBI:29105"/>
    </ligand>
</feature>
<dbReference type="RefSeq" id="WP_109822913.1">
    <property type="nucleotide sequence ID" value="NZ_QGKL01000024.1"/>
</dbReference>
<feature type="domain" description="Glycoside hydrolase family 42 N-terminal" evidence="12">
    <location>
        <begin position="6"/>
        <end position="390"/>
    </location>
</feature>
<organism evidence="14 15">
    <name type="scientific">Leucothrix arctica</name>
    <dbReference type="NCBI Taxonomy" id="1481894"/>
    <lineage>
        <taxon>Bacteria</taxon>
        <taxon>Pseudomonadati</taxon>
        <taxon>Pseudomonadota</taxon>
        <taxon>Gammaproteobacteria</taxon>
        <taxon>Thiotrichales</taxon>
        <taxon>Thiotrichaceae</taxon>
        <taxon>Leucothrix</taxon>
    </lineage>
</organism>
<dbReference type="SUPFAM" id="SSF51445">
    <property type="entry name" value="(Trans)glycosidases"/>
    <property type="match status" value="1"/>
</dbReference>
<evidence type="ECO:0000256" key="3">
    <source>
        <dbReference type="ARBA" id="ARBA00012756"/>
    </source>
</evidence>
<evidence type="ECO:0000256" key="4">
    <source>
        <dbReference type="ARBA" id="ARBA00022723"/>
    </source>
</evidence>
<accession>A0A317CE91</accession>
<sequence length="658" mass="75726">MKLGVCYYPEQWSEDIWKQDAAEMVAAGIEWVRIGEFAWSRYEPNPGEYQWEWLQRSLDILGDAGLKVVLGTPTATPPKWLMDQHDDIIAVDEAGNPRNYGSRRHYCFSSETYRTHCRRIVTEMASKFGKHPAIKAWQTDNEYGCHDTILSYSTMALEGFREWCRDRFNDDISALNTAWGNVFWSMEFRDFDEIELPNLTVTESNPAHRLDFWRYSSGCVASYNKLQADILREYSPSLDLIHNYMGNFTDFDHHDVQADLDIASWDSYPLGFLDWSTYNEQEKRQWMRTGHPDFAAFHHDLYRGVGKGRWWVMEQQPGPVNWAPHNPSPLDGMVRLWSWEAFAHGAEVVSYFRWRQAPFAQEQMHSGLKRPDNVDDQGMLEAKQTASEVQLLMSQSTTEADSTHMHKEVAFIFDYVSDWSLRVQPQGNNYNPLHWAISIYTACRKVGVNVDILPPHADLTGYATIVIANQQLEHDGLLQSLKSSDAQIILGPRSFSKTQQYQIPKTLAPGSLQSLIPLKVVRVESLADFWSDDVNKLNASNQQSLTVKRWREFVETDLAPKYKSADGWGLAYQHNNIHYINACLEQDSLNLLLQEILLNNDALTVKPCLGGLRQQKIGKWQFFFNYGPEEQSLPNHRQLVLGTHNLAQGELAICLNEK</sequence>
<dbReference type="CDD" id="cd03143">
    <property type="entry name" value="A4_beta-galactosidase_middle_domain"/>
    <property type="match status" value="1"/>
</dbReference>
<dbReference type="InterPro" id="IPR013738">
    <property type="entry name" value="Beta_galactosidase_Trimer"/>
</dbReference>
<evidence type="ECO:0000256" key="6">
    <source>
        <dbReference type="ARBA" id="ARBA00022833"/>
    </source>
</evidence>
<dbReference type="GO" id="GO:0046872">
    <property type="term" value="F:metal ion binding"/>
    <property type="evidence" value="ECO:0007669"/>
    <property type="project" value="UniProtKB-KW"/>
</dbReference>
<dbReference type="InterPro" id="IPR013529">
    <property type="entry name" value="Glyco_hydro_42_N"/>
</dbReference>